<dbReference type="GO" id="GO:0070059">
    <property type="term" value="P:intrinsic apoptotic signaling pathway in response to endoplasmic reticulum stress"/>
    <property type="evidence" value="ECO:0007669"/>
    <property type="project" value="TreeGrafter"/>
</dbReference>
<name>A0A1D2M0U3_ORCCI</name>
<dbReference type="GO" id="GO:0005524">
    <property type="term" value="F:ATP binding"/>
    <property type="evidence" value="ECO:0007669"/>
    <property type="project" value="InterPro"/>
</dbReference>
<evidence type="ECO:0000259" key="1">
    <source>
        <dbReference type="PROSITE" id="PS50011"/>
    </source>
</evidence>
<accession>A0A1D2M0U3</accession>
<dbReference type="STRING" id="48709.A0A1D2M0U3"/>
<protein>
    <submittedName>
        <fullName evidence="2">Serine/threonine-protein kinase/endoribonuclease IRE1</fullName>
    </submittedName>
</protein>
<proteinExistence type="predicted"/>
<dbReference type="AlphaFoldDB" id="A0A1D2M0U3"/>
<feature type="domain" description="Protein kinase" evidence="1">
    <location>
        <begin position="1"/>
        <end position="195"/>
    </location>
</feature>
<evidence type="ECO:0000313" key="2">
    <source>
        <dbReference type="EMBL" id="ODM86585.1"/>
    </source>
</evidence>
<organism evidence="2 3">
    <name type="scientific">Orchesella cincta</name>
    <name type="common">Springtail</name>
    <name type="synonym">Podura cincta</name>
    <dbReference type="NCBI Taxonomy" id="48709"/>
    <lineage>
        <taxon>Eukaryota</taxon>
        <taxon>Metazoa</taxon>
        <taxon>Ecdysozoa</taxon>
        <taxon>Arthropoda</taxon>
        <taxon>Hexapoda</taxon>
        <taxon>Collembola</taxon>
        <taxon>Entomobryomorpha</taxon>
        <taxon>Entomobryoidea</taxon>
        <taxon>Orchesellidae</taxon>
        <taxon>Orchesellinae</taxon>
        <taxon>Orchesella</taxon>
    </lineage>
</organism>
<keyword evidence="3" id="KW-1185">Reference proteome</keyword>
<dbReference type="GO" id="GO:0004674">
    <property type="term" value="F:protein serine/threonine kinase activity"/>
    <property type="evidence" value="ECO:0007669"/>
    <property type="project" value="InterPro"/>
</dbReference>
<keyword evidence="2" id="KW-0418">Kinase</keyword>
<comment type="caution">
    <text evidence="2">The sequence shown here is derived from an EMBL/GenBank/DDBJ whole genome shotgun (WGS) entry which is preliminary data.</text>
</comment>
<dbReference type="Proteomes" id="UP000094527">
    <property type="component" value="Unassembled WGS sequence"/>
</dbReference>
<sequence length="195" mass="22559">EGIFRNGSVQKDVWGRAVAVKRVNIATIGEFSRAREEANKLIRCNEHINILCNFTLKDWVLKQKGFAINISDLEILQRGTKGLAHLHRCHRTLHRNCSQRLETSKYPFSYDKNVYIKLVDFELRNQLQEDKSATAVTSSSGTEGWMPPKLLQMKENAKQVIFQTLAENGQIFLYWVVFFTISYQKEYTHLPPIAI</sequence>
<dbReference type="GO" id="GO:0004521">
    <property type="term" value="F:RNA endonuclease activity"/>
    <property type="evidence" value="ECO:0007669"/>
    <property type="project" value="InterPro"/>
</dbReference>
<keyword evidence="2" id="KW-0808">Transferase</keyword>
<dbReference type="PANTHER" id="PTHR13954:SF6">
    <property type="entry name" value="NON-SPECIFIC SERINE_THREONINE PROTEIN KINASE"/>
    <property type="match status" value="1"/>
</dbReference>
<dbReference type="SUPFAM" id="SSF56112">
    <property type="entry name" value="Protein kinase-like (PK-like)"/>
    <property type="match status" value="1"/>
</dbReference>
<evidence type="ECO:0000313" key="3">
    <source>
        <dbReference type="Proteomes" id="UP000094527"/>
    </source>
</evidence>
<dbReference type="InterPro" id="IPR000719">
    <property type="entry name" value="Prot_kinase_dom"/>
</dbReference>
<dbReference type="GO" id="GO:1990604">
    <property type="term" value="C:IRE1-TRAF2-ASK1 complex"/>
    <property type="evidence" value="ECO:0007669"/>
    <property type="project" value="TreeGrafter"/>
</dbReference>
<dbReference type="Gene3D" id="1.10.510.10">
    <property type="entry name" value="Transferase(Phosphotransferase) domain 1"/>
    <property type="match status" value="1"/>
</dbReference>
<dbReference type="GO" id="GO:0051082">
    <property type="term" value="F:unfolded protein binding"/>
    <property type="evidence" value="ECO:0007669"/>
    <property type="project" value="TreeGrafter"/>
</dbReference>
<dbReference type="InterPro" id="IPR011009">
    <property type="entry name" value="Kinase-like_dom_sf"/>
</dbReference>
<dbReference type="EMBL" id="LJIJ01008138">
    <property type="protein sequence ID" value="ODM86585.1"/>
    <property type="molecule type" value="Genomic_DNA"/>
</dbReference>
<dbReference type="PANTHER" id="PTHR13954">
    <property type="entry name" value="IRE1-RELATED"/>
    <property type="match status" value="1"/>
</dbReference>
<dbReference type="PROSITE" id="PS50011">
    <property type="entry name" value="PROTEIN_KINASE_DOM"/>
    <property type="match status" value="1"/>
</dbReference>
<gene>
    <name evidence="2" type="ORF">Ocin01_20097</name>
</gene>
<dbReference type="InterPro" id="IPR045133">
    <property type="entry name" value="IRE1/2-like"/>
</dbReference>
<feature type="non-terminal residue" evidence="2">
    <location>
        <position position="1"/>
    </location>
</feature>
<reference evidence="2 3" key="1">
    <citation type="journal article" date="2016" name="Genome Biol. Evol.">
        <title>Gene Family Evolution Reflects Adaptation to Soil Environmental Stressors in the Genome of the Collembolan Orchesella cincta.</title>
        <authorList>
            <person name="Faddeeva-Vakhrusheva A."/>
            <person name="Derks M.F."/>
            <person name="Anvar S.Y."/>
            <person name="Agamennone V."/>
            <person name="Suring W."/>
            <person name="Smit S."/>
            <person name="van Straalen N.M."/>
            <person name="Roelofs D."/>
        </authorList>
    </citation>
    <scope>NUCLEOTIDE SEQUENCE [LARGE SCALE GENOMIC DNA]</scope>
    <source>
        <tissue evidence="2">Mixed pool</tissue>
    </source>
</reference>
<feature type="non-terminal residue" evidence="2">
    <location>
        <position position="195"/>
    </location>
</feature>
<dbReference type="GO" id="GO:0036498">
    <property type="term" value="P:IRE1-mediated unfolded protein response"/>
    <property type="evidence" value="ECO:0007669"/>
    <property type="project" value="TreeGrafter"/>
</dbReference>
<dbReference type="OrthoDB" id="63989at2759"/>